<dbReference type="PANTHER" id="PTHR45339">
    <property type="entry name" value="HYBRID SIGNAL TRANSDUCTION HISTIDINE KINASE J"/>
    <property type="match status" value="1"/>
</dbReference>
<evidence type="ECO:0000256" key="14">
    <source>
        <dbReference type="PROSITE-ProRule" id="PRU00110"/>
    </source>
</evidence>
<dbReference type="GO" id="GO:0005524">
    <property type="term" value="F:ATP binding"/>
    <property type="evidence" value="ECO:0007669"/>
    <property type="project" value="UniProtKB-KW"/>
</dbReference>
<evidence type="ECO:0000256" key="11">
    <source>
        <dbReference type="ARBA" id="ARBA00022989"/>
    </source>
</evidence>
<dbReference type="GO" id="GO:0005886">
    <property type="term" value="C:plasma membrane"/>
    <property type="evidence" value="ECO:0007669"/>
    <property type="project" value="UniProtKB-SubCell"/>
</dbReference>
<comment type="subcellular location">
    <subcellularLocation>
        <location evidence="2">Cell membrane</location>
        <topology evidence="2">Multi-pass membrane protein</topology>
    </subcellularLocation>
</comment>
<keyword evidence="9" id="KW-0418">Kinase</keyword>
<dbReference type="Gene3D" id="1.10.287.130">
    <property type="match status" value="1"/>
</dbReference>
<dbReference type="InterPro" id="IPR000014">
    <property type="entry name" value="PAS"/>
</dbReference>
<dbReference type="RefSeq" id="WP_135568125.1">
    <property type="nucleotide sequence ID" value="NZ_MPRK01000120.1"/>
</dbReference>
<dbReference type="InterPro" id="IPR001610">
    <property type="entry name" value="PAC"/>
</dbReference>
<evidence type="ECO:0000256" key="2">
    <source>
        <dbReference type="ARBA" id="ARBA00004651"/>
    </source>
</evidence>
<dbReference type="PROSITE" id="PS50110">
    <property type="entry name" value="RESPONSE_REGULATORY"/>
    <property type="match status" value="1"/>
</dbReference>
<dbReference type="Proteomes" id="UP000190198">
    <property type="component" value="Unassembled WGS sequence"/>
</dbReference>
<evidence type="ECO:0000313" key="22">
    <source>
        <dbReference type="Proteomes" id="UP000190198"/>
    </source>
</evidence>
<evidence type="ECO:0000313" key="21">
    <source>
        <dbReference type="EMBL" id="OOZ39603.1"/>
    </source>
</evidence>
<dbReference type="Gene3D" id="1.20.120.160">
    <property type="entry name" value="HPT domain"/>
    <property type="match status" value="1"/>
</dbReference>
<dbReference type="Gene3D" id="2.10.70.100">
    <property type="match status" value="1"/>
</dbReference>
<keyword evidence="12" id="KW-0902">Two-component regulatory system</keyword>
<dbReference type="InterPro" id="IPR005467">
    <property type="entry name" value="His_kinase_dom"/>
</dbReference>
<evidence type="ECO:0000259" key="17">
    <source>
        <dbReference type="PROSITE" id="PS50110"/>
    </source>
</evidence>
<keyword evidence="7" id="KW-0812">Transmembrane</keyword>
<dbReference type="InterPro" id="IPR001789">
    <property type="entry name" value="Sig_transdc_resp-reg_receiver"/>
</dbReference>
<accession>A0A1T2L3C7</accession>
<dbReference type="AlphaFoldDB" id="A0A1T2L3C7"/>
<proteinExistence type="predicted"/>
<comment type="catalytic activity">
    <reaction evidence="1">
        <text>ATP + protein L-histidine = ADP + protein N-phospho-L-histidine.</text>
        <dbReference type="EC" id="2.7.13.3"/>
    </reaction>
</comment>
<dbReference type="PANTHER" id="PTHR45339:SF1">
    <property type="entry name" value="HYBRID SIGNAL TRANSDUCTION HISTIDINE KINASE J"/>
    <property type="match status" value="1"/>
</dbReference>
<dbReference type="SUPFAM" id="SSF55785">
    <property type="entry name" value="PYP-like sensor domain (PAS domain)"/>
    <property type="match status" value="1"/>
</dbReference>
<comment type="caution">
    <text evidence="21">The sequence shown here is derived from an EMBL/GenBank/DDBJ whole genome shotgun (WGS) entry which is preliminary data.</text>
</comment>
<dbReference type="CDD" id="cd00130">
    <property type="entry name" value="PAS"/>
    <property type="match status" value="1"/>
</dbReference>
<dbReference type="InterPro" id="IPR035965">
    <property type="entry name" value="PAS-like_dom_sf"/>
</dbReference>
<keyword evidence="11" id="KW-1133">Transmembrane helix</keyword>
<name>A0A1T2L3C7_9GAMM</name>
<dbReference type="EMBL" id="MPRK01000120">
    <property type="protein sequence ID" value="OOZ39603.1"/>
    <property type="molecule type" value="Genomic_DNA"/>
</dbReference>
<feature type="domain" description="PAS" evidence="18">
    <location>
        <begin position="1"/>
        <end position="69"/>
    </location>
</feature>
<dbReference type="InterPro" id="IPR000700">
    <property type="entry name" value="PAS-assoc_C"/>
</dbReference>
<keyword evidence="8" id="KW-0547">Nucleotide-binding</keyword>
<dbReference type="NCBIfam" id="TIGR00229">
    <property type="entry name" value="sensory_box"/>
    <property type="match status" value="1"/>
</dbReference>
<dbReference type="OrthoDB" id="5563233at2"/>
<keyword evidence="5 15" id="KW-0597">Phosphoprotein</keyword>
<dbReference type="Pfam" id="PF00072">
    <property type="entry name" value="Response_reg"/>
    <property type="match status" value="1"/>
</dbReference>
<evidence type="ECO:0000256" key="8">
    <source>
        <dbReference type="ARBA" id="ARBA00022741"/>
    </source>
</evidence>
<sequence length="743" mass="83105">MSEAEKIAHMGSWSLDIESNRLWWSDEVYRIFELDPEKFEASYEAFLGAIHPEDVELVQKAYSDALMNKTSYDIEHRLLMPDGRVKYVQERGETFYNDEGKAVKSIGSVQDVTEHKMAEFEMVEAMVTAEDASRTKSDFLANMSHEIRTPMNAIIGMSYLALQTGLDPKQRNYIEKAHQSAENLLGIINDILDFSKIESGKLTIELVDFRLEDIIENIRNIVGLKCEEKSILFNTEIEESVPTALVGDPLRLGQVLMNLANNAVKFTPEEGTVTLRIELSDETEDMATLHFAVQDTGIGISPEQQAKLFKPFSQADATTTRKYGGTGLGLAISKNLIGLMGGEIWVESELHVGSTFHFSSPFQKQEDYASSRSYESDVATAEDFSSVMQKLRGANILVVEDNPINQELVMELLAGKGISVEAVNNGRDAVVLLPSMDFDGILLDCQMPVMDGYTASRKIRENEHFKDLPIIALTANALKGDREKVLAAGMNDYITKPINVNKMFRVMAKWITPRNPLDAEAVEHIKQSIADTETFPEVPGIDVESGLATTENDAALYRKLLLRFRDSNQGFDKQFREAQSDPDPNATTRLAHTLNGTAGNLGIKGVQKAALELEQACKNQAENIEYKLESLVAELNDVVIGIKILDRSKLVEYLKSPIEEIDMTEVEQLLSKLYLQVVDNSFIATQTIAKLSHCLEHVAHETSMHKLSKAIEGYDFENALEHLTKLSEELKMTMLPRDDSEDR</sequence>
<evidence type="ECO:0000256" key="13">
    <source>
        <dbReference type="ARBA" id="ARBA00023136"/>
    </source>
</evidence>
<dbReference type="Pfam" id="PF00512">
    <property type="entry name" value="HisKA"/>
    <property type="match status" value="1"/>
</dbReference>
<dbReference type="InterPro" id="IPR036097">
    <property type="entry name" value="HisK_dim/P_sf"/>
</dbReference>
<organism evidence="21 22">
    <name type="scientific">Solemya elarraichensis gill symbiont</name>
    <dbReference type="NCBI Taxonomy" id="1918949"/>
    <lineage>
        <taxon>Bacteria</taxon>
        <taxon>Pseudomonadati</taxon>
        <taxon>Pseudomonadota</taxon>
        <taxon>Gammaproteobacteria</taxon>
        <taxon>sulfur-oxidizing symbionts</taxon>
    </lineage>
</organism>
<evidence type="ECO:0000259" key="16">
    <source>
        <dbReference type="PROSITE" id="PS50109"/>
    </source>
</evidence>
<dbReference type="SMART" id="SM00388">
    <property type="entry name" value="HisKA"/>
    <property type="match status" value="1"/>
</dbReference>
<dbReference type="Pfam" id="PF02518">
    <property type="entry name" value="HATPase_c"/>
    <property type="match status" value="1"/>
</dbReference>
<evidence type="ECO:0000256" key="10">
    <source>
        <dbReference type="ARBA" id="ARBA00022840"/>
    </source>
</evidence>
<dbReference type="PROSITE" id="PS50894">
    <property type="entry name" value="HPT"/>
    <property type="match status" value="1"/>
</dbReference>
<evidence type="ECO:0000259" key="19">
    <source>
        <dbReference type="PROSITE" id="PS50113"/>
    </source>
</evidence>
<dbReference type="CDD" id="cd17546">
    <property type="entry name" value="REC_hyHK_CKI1_RcsC-like"/>
    <property type="match status" value="1"/>
</dbReference>
<dbReference type="InterPro" id="IPR004358">
    <property type="entry name" value="Sig_transdc_His_kin-like_C"/>
</dbReference>
<keyword evidence="22" id="KW-1185">Reference proteome</keyword>
<feature type="modified residue" description="Phosphohistidine" evidence="14">
    <location>
        <position position="592"/>
    </location>
</feature>
<evidence type="ECO:0000259" key="20">
    <source>
        <dbReference type="PROSITE" id="PS50894"/>
    </source>
</evidence>
<dbReference type="Gene3D" id="3.30.565.10">
    <property type="entry name" value="Histidine kinase-like ATPase, C-terminal domain"/>
    <property type="match status" value="1"/>
</dbReference>
<dbReference type="SMART" id="SM00387">
    <property type="entry name" value="HATPase_c"/>
    <property type="match status" value="1"/>
</dbReference>
<dbReference type="PROSITE" id="PS50113">
    <property type="entry name" value="PAC"/>
    <property type="match status" value="1"/>
</dbReference>
<keyword evidence="13" id="KW-0472">Membrane</keyword>
<evidence type="ECO:0000256" key="4">
    <source>
        <dbReference type="ARBA" id="ARBA00022475"/>
    </source>
</evidence>
<dbReference type="Gene3D" id="3.30.450.20">
    <property type="entry name" value="PAS domain"/>
    <property type="match status" value="1"/>
</dbReference>
<dbReference type="Pfam" id="PF08447">
    <property type="entry name" value="PAS_3"/>
    <property type="match status" value="1"/>
</dbReference>
<gene>
    <name evidence="21" type="ORF">BOW52_07065</name>
</gene>
<dbReference type="SUPFAM" id="SSF55874">
    <property type="entry name" value="ATPase domain of HSP90 chaperone/DNA topoisomerase II/histidine kinase"/>
    <property type="match status" value="1"/>
</dbReference>
<keyword evidence="10" id="KW-0067">ATP-binding</keyword>
<feature type="domain" description="PAC" evidence="19">
    <location>
        <begin position="72"/>
        <end position="124"/>
    </location>
</feature>
<dbReference type="SUPFAM" id="SSF47384">
    <property type="entry name" value="Homodimeric domain of signal transducing histidine kinase"/>
    <property type="match status" value="1"/>
</dbReference>
<dbReference type="InterPro" id="IPR003594">
    <property type="entry name" value="HATPase_dom"/>
</dbReference>
<evidence type="ECO:0000256" key="1">
    <source>
        <dbReference type="ARBA" id="ARBA00000085"/>
    </source>
</evidence>
<dbReference type="InterPro" id="IPR011006">
    <property type="entry name" value="CheY-like_superfamily"/>
</dbReference>
<dbReference type="CDD" id="cd16922">
    <property type="entry name" value="HATPase_EvgS-ArcB-TorS-like"/>
    <property type="match status" value="1"/>
</dbReference>
<feature type="modified residue" description="4-aspartylphosphate" evidence="15">
    <location>
        <position position="444"/>
    </location>
</feature>
<dbReference type="PRINTS" id="PR00344">
    <property type="entry name" value="BCTRLSENSOR"/>
</dbReference>
<keyword evidence="6" id="KW-0808">Transferase</keyword>
<evidence type="ECO:0000256" key="5">
    <source>
        <dbReference type="ARBA" id="ARBA00022553"/>
    </source>
</evidence>
<evidence type="ECO:0000256" key="3">
    <source>
        <dbReference type="ARBA" id="ARBA00012438"/>
    </source>
</evidence>
<evidence type="ECO:0000256" key="12">
    <source>
        <dbReference type="ARBA" id="ARBA00023012"/>
    </source>
</evidence>
<keyword evidence="4" id="KW-1003">Cell membrane</keyword>
<dbReference type="GO" id="GO:0000155">
    <property type="term" value="F:phosphorelay sensor kinase activity"/>
    <property type="evidence" value="ECO:0007669"/>
    <property type="project" value="InterPro"/>
</dbReference>
<evidence type="ECO:0000256" key="15">
    <source>
        <dbReference type="PROSITE-ProRule" id="PRU00169"/>
    </source>
</evidence>
<dbReference type="InterPro" id="IPR003661">
    <property type="entry name" value="HisK_dim/P_dom"/>
</dbReference>
<dbReference type="InterPro" id="IPR008207">
    <property type="entry name" value="Sig_transdc_His_kin_Hpt_dom"/>
</dbReference>
<dbReference type="FunFam" id="1.10.287.130:FF:000003">
    <property type="entry name" value="Histidine kinase"/>
    <property type="match status" value="1"/>
</dbReference>
<dbReference type="Pfam" id="PF01627">
    <property type="entry name" value="Hpt"/>
    <property type="match status" value="1"/>
</dbReference>
<protein>
    <recommendedName>
        <fullName evidence="3">histidine kinase</fullName>
        <ecNumber evidence="3">2.7.13.3</ecNumber>
    </recommendedName>
</protein>
<feature type="domain" description="HPt" evidence="20">
    <location>
        <begin position="553"/>
        <end position="657"/>
    </location>
</feature>
<evidence type="ECO:0000256" key="9">
    <source>
        <dbReference type="ARBA" id="ARBA00022777"/>
    </source>
</evidence>
<feature type="domain" description="Response regulatory" evidence="17">
    <location>
        <begin position="395"/>
        <end position="511"/>
    </location>
</feature>
<dbReference type="SUPFAM" id="SSF52172">
    <property type="entry name" value="CheY-like"/>
    <property type="match status" value="1"/>
</dbReference>
<dbReference type="FunFam" id="3.30.565.10:FF:000010">
    <property type="entry name" value="Sensor histidine kinase RcsC"/>
    <property type="match status" value="1"/>
</dbReference>
<evidence type="ECO:0000259" key="18">
    <source>
        <dbReference type="PROSITE" id="PS50112"/>
    </source>
</evidence>
<evidence type="ECO:0000256" key="7">
    <source>
        <dbReference type="ARBA" id="ARBA00022692"/>
    </source>
</evidence>
<dbReference type="PROSITE" id="PS50112">
    <property type="entry name" value="PAS"/>
    <property type="match status" value="1"/>
</dbReference>
<dbReference type="InterPro" id="IPR036641">
    <property type="entry name" value="HPT_dom_sf"/>
</dbReference>
<dbReference type="PROSITE" id="PS50109">
    <property type="entry name" value="HIS_KIN"/>
    <property type="match status" value="1"/>
</dbReference>
<dbReference type="EC" id="2.7.13.3" evidence="3"/>
<reference evidence="21 22" key="1">
    <citation type="submission" date="2016-11" db="EMBL/GenBank/DDBJ databases">
        <title>Mixed transmission modes and dynamic genome evolution in an obligate animal-bacterial symbiosis.</title>
        <authorList>
            <person name="Russell S.L."/>
            <person name="Corbett-Detig R.B."/>
            <person name="Cavanaugh C.M."/>
        </authorList>
    </citation>
    <scope>NUCLEOTIDE SEQUENCE [LARGE SCALE GENOMIC DNA]</scope>
    <source>
        <strain evidence="21">Sp-SM6</strain>
    </source>
</reference>
<evidence type="ECO:0000256" key="6">
    <source>
        <dbReference type="ARBA" id="ARBA00022679"/>
    </source>
</evidence>
<dbReference type="SMART" id="SM00448">
    <property type="entry name" value="REC"/>
    <property type="match status" value="1"/>
</dbReference>
<dbReference type="InterPro" id="IPR036890">
    <property type="entry name" value="HATPase_C_sf"/>
</dbReference>
<feature type="domain" description="Histidine kinase" evidence="16">
    <location>
        <begin position="142"/>
        <end position="364"/>
    </location>
</feature>
<dbReference type="CDD" id="cd00082">
    <property type="entry name" value="HisKA"/>
    <property type="match status" value="1"/>
</dbReference>
<dbReference type="Gene3D" id="3.40.50.2300">
    <property type="match status" value="1"/>
</dbReference>
<dbReference type="InterPro" id="IPR013655">
    <property type="entry name" value="PAS_fold_3"/>
</dbReference>
<dbReference type="SMART" id="SM00086">
    <property type="entry name" value="PAC"/>
    <property type="match status" value="1"/>
</dbReference>
<dbReference type="SUPFAM" id="SSF47226">
    <property type="entry name" value="Histidine-containing phosphotransfer domain, HPT domain"/>
    <property type="match status" value="1"/>
</dbReference>